<keyword evidence="6" id="KW-1185">Reference proteome</keyword>
<dbReference type="NCBIfam" id="TIGR01172">
    <property type="entry name" value="cysE"/>
    <property type="match status" value="1"/>
</dbReference>
<dbReference type="SMART" id="SM00971">
    <property type="entry name" value="SATase_N"/>
    <property type="match status" value="1"/>
</dbReference>
<keyword evidence="2 5" id="KW-0808">Transferase</keyword>
<dbReference type="RefSeq" id="WP_216966974.1">
    <property type="nucleotide sequence ID" value="NZ_JAHOPB010000004.1"/>
</dbReference>
<feature type="domain" description="Serine acetyltransferase N-terminal" evidence="4">
    <location>
        <begin position="23"/>
        <end position="127"/>
    </location>
</feature>
<dbReference type="InterPro" id="IPR045304">
    <property type="entry name" value="LbH_SAT"/>
</dbReference>
<sequence>MDSAVFKNPADLRSADLRSVDPVWDRIREAAQAAAAAEPVLAGTLHATILSQPRFESALSYHLARLVGTTEVPAALIRQTFDEALAADPGIGLAARADLMAVVDRDPACTSHLDPLLWFKGYHALQTYRAAHWLWLQGRLTLAHFLQSRASSLFALDIHPGATIGKGIFIDHGTGVVIGETAVVEDGVSMLHGVTLGGTGKERGDRHPKVRRGVLLGAGAKVLGNIEIGACAKIAAGSVVLDPVPAGCTAAGVPARIIGCVDVPEPALDMDHRI</sequence>
<name>A0ABS6IRR7_9HYPH</name>
<proteinExistence type="predicted"/>
<evidence type="ECO:0000256" key="1">
    <source>
        <dbReference type="ARBA" id="ARBA00018522"/>
    </source>
</evidence>
<keyword evidence="3 5" id="KW-0012">Acyltransferase</keyword>
<reference evidence="5 6" key="1">
    <citation type="submission" date="2021-06" db="EMBL/GenBank/DDBJ databases">
        <authorList>
            <person name="Lee D.H."/>
        </authorList>
    </citation>
    <scope>NUCLEOTIDE SEQUENCE [LARGE SCALE GENOMIC DNA]</scope>
    <source>
        <strain evidence="5 6">MMS21-HV4-11</strain>
    </source>
</reference>
<dbReference type="InterPro" id="IPR053376">
    <property type="entry name" value="Serine_acetyltransferase"/>
</dbReference>
<protein>
    <recommendedName>
        <fullName evidence="1">Serine acetyltransferase</fullName>
    </recommendedName>
</protein>
<dbReference type="InterPro" id="IPR018357">
    <property type="entry name" value="Hexapep_transf_CS"/>
</dbReference>
<dbReference type="InterPro" id="IPR001451">
    <property type="entry name" value="Hexapep"/>
</dbReference>
<dbReference type="CDD" id="cd03354">
    <property type="entry name" value="LbH_SAT"/>
    <property type="match status" value="1"/>
</dbReference>
<dbReference type="InterPro" id="IPR005881">
    <property type="entry name" value="Ser_O-AcTrfase"/>
</dbReference>
<dbReference type="PANTHER" id="PTHR42811">
    <property type="entry name" value="SERINE ACETYLTRANSFERASE"/>
    <property type="match status" value="1"/>
</dbReference>
<evidence type="ECO:0000256" key="3">
    <source>
        <dbReference type="ARBA" id="ARBA00023315"/>
    </source>
</evidence>
<evidence type="ECO:0000313" key="5">
    <source>
        <dbReference type="EMBL" id="MBU8877287.1"/>
    </source>
</evidence>
<organism evidence="5 6">
    <name type="scientific">Reyranella humidisoli</name>
    <dbReference type="NCBI Taxonomy" id="2849149"/>
    <lineage>
        <taxon>Bacteria</taxon>
        <taxon>Pseudomonadati</taxon>
        <taxon>Pseudomonadota</taxon>
        <taxon>Alphaproteobacteria</taxon>
        <taxon>Hyphomicrobiales</taxon>
        <taxon>Reyranellaceae</taxon>
        <taxon>Reyranella</taxon>
    </lineage>
</organism>
<dbReference type="EMBL" id="JAHOPB010000004">
    <property type="protein sequence ID" value="MBU8877287.1"/>
    <property type="molecule type" value="Genomic_DNA"/>
</dbReference>
<dbReference type="NCBIfam" id="NF041874">
    <property type="entry name" value="EPS_EpsC"/>
    <property type="match status" value="1"/>
</dbReference>
<dbReference type="Pfam" id="PF00132">
    <property type="entry name" value="Hexapep"/>
    <property type="match status" value="1"/>
</dbReference>
<accession>A0ABS6IRR7</accession>
<evidence type="ECO:0000313" key="6">
    <source>
        <dbReference type="Proteomes" id="UP000727907"/>
    </source>
</evidence>
<dbReference type="PROSITE" id="PS00101">
    <property type="entry name" value="HEXAPEP_TRANSFERASES"/>
    <property type="match status" value="1"/>
</dbReference>
<evidence type="ECO:0000256" key="2">
    <source>
        <dbReference type="ARBA" id="ARBA00022679"/>
    </source>
</evidence>
<comment type="caution">
    <text evidence="5">The sequence shown here is derived from an EMBL/GenBank/DDBJ whole genome shotgun (WGS) entry which is preliminary data.</text>
</comment>
<dbReference type="GO" id="GO:0009001">
    <property type="term" value="F:serine O-acetyltransferase activity"/>
    <property type="evidence" value="ECO:0007669"/>
    <property type="project" value="UniProtKB-EC"/>
</dbReference>
<evidence type="ECO:0000259" key="4">
    <source>
        <dbReference type="SMART" id="SM00971"/>
    </source>
</evidence>
<dbReference type="InterPro" id="IPR010493">
    <property type="entry name" value="Ser_AcTrfase_N"/>
</dbReference>
<gene>
    <name evidence="5" type="primary">cysE</name>
    <name evidence="5" type="ORF">KQ910_26200</name>
</gene>
<dbReference type="Proteomes" id="UP000727907">
    <property type="component" value="Unassembled WGS sequence"/>
</dbReference>
<dbReference type="Pfam" id="PF06426">
    <property type="entry name" value="SATase_N"/>
    <property type="match status" value="1"/>
</dbReference>